<accession>A0A2U8T8L5</accession>
<name>A0A2U8T8L5_STROV</name>
<proteinExistence type="predicted"/>
<dbReference type="InterPro" id="IPR023393">
    <property type="entry name" value="START-like_dom_sf"/>
</dbReference>
<organism evidence="1">
    <name type="scientific">Streptomyces olivaceus</name>
    <dbReference type="NCBI Taxonomy" id="47716"/>
    <lineage>
        <taxon>Bacteria</taxon>
        <taxon>Bacillati</taxon>
        <taxon>Actinomycetota</taxon>
        <taxon>Actinomycetes</taxon>
        <taxon>Kitasatosporales</taxon>
        <taxon>Streptomycetaceae</taxon>
        <taxon>Streptomyces</taxon>
    </lineage>
</organism>
<protein>
    <submittedName>
        <fullName evidence="1">Aromatase</fullName>
    </submittedName>
</protein>
<dbReference type="CDD" id="cd08861">
    <property type="entry name" value="OtcD1_ARO-CYC_like"/>
    <property type="match status" value="2"/>
</dbReference>
<evidence type="ECO:0000313" key="1">
    <source>
        <dbReference type="EMBL" id="AWM72901.1"/>
    </source>
</evidence>
<dbReference type="Pfam" id="PF10604">
    <property type="entry name" value="Polyketide_cyc2"/>
    <property type="match status" value="1"/>
</dbReference>
<sequence>MSDSSVVRTRHAIDVAADPRAVYELIAAAEDWPHIFPPTVHVQKLDGDDRSERLRLWAFANGEVRSWTSRRALDPGSLRVAFRQVVSSPPVASMGGEWIVEAAPGGSRAVLLHDFTVVDDDTASRDWVERSVDGNSRSELAALKTAAESLAAEPRALLSFADQVGISGPRQEVYDFLWRADRWEERLPHVNRLVLTEPGADLQTVEMDTLAPDGSTHTTKSVRVGFAPDRLVYKQTEVPPLMAAHTGSWTIERTAAGVLATSHHTVVLRPERVRELLGPDATLDTARDLVRASLGRNSTATLGLARAAAERAASR</sequence>
<dbReference type="EMBL" id="MF437311">
    <property type="protein sequence ID" value="AWM72901.1"/>
    <property type="molecule type" value="Genomic_DNA"/>
</dbReference>
<dbReference type="Gene3D" id="3.30.530.20">
    <property type="match status" value="2"/>
</dbReference>
<dbReference type="RefSeq" id="WP_194275587.1">
    <property type="nucleotide sequence ID" value="NZ_CP043317.1"/>
</dbReference>
<reference evidence="1" key="1">
    <citation type="submission" date="2017-07" db="EMBL/GenBank/DDBJ databases">
        <title>A Single Gene Cluster Codes for Two Anthracene Scaffolds from Deep Sea-Derived Streptomyces olivaceus SCSIO T05.</title>
        <authorList>
            <person name="Zhang C."/>
            <person name="Sun C."/>
            <person name="Huang H."/>
            <person name="Gui C."/>
            <person name="Wang L."/>
            <person name="Li Q."/>
            <person name="Ju J."/>
        </authorList>
    </citation>
    <scope>NUCLEOTIDE SEQUENCE</scope>
    <source>
        <strain evidence="1">SCSIO T05</strain>
    </source>
</reference>
<dbReference type="SUPFAM" id="SSF55961">
    <property type="entry name" value="Bet v1-like"/>
    <property type="match status" value="2"/>
</dbReference>
<dbReference type="InterPro" id="IPR019587">
    <property type="entry name" value="Polyketide_cyclase/dehydratase"/>
</dbReference>
<dbReference type="GeneID" id="69760290"/>
<dbReference type="AlphaFoldDB" id="A0A2U8T8L5"/>